<accession>A0ABT3P3X6</accession>
<keyword evidence="2" id="KW-1185">Reference proteome</keyword>
<reference evidence="1" key="1">
    <citation type="submission" date="2022-11" db="EMBL/GenBank/DDBJ databases">
        <title>Alteromonas sp. nov., isolated from sea water of the Qingdao.</title>
        <authorList>
            <person name="Wang Q."/>
        </authorList>
    </citation>
    <scope>NUCLEOTIDE SEQUENCE</scope>
    <source>
        <strain evidence="1">ASW11-7</strain>
    </source>
</reference>
<evidence type="ECO:0000313" key="2">
    <source>
        <dbReference type="Proteomes" id="UP001142810"/>
    </source>
</evidence>
<name>A0ABT3P3X6_9ALTE</name>
<dbReference type="EMBL" id="JAPFRD010000005">
    <property type="protein sequence ID" value="MCW8107467.1"/>
    <property type="molecule type" value="Genomic_DNA"/>
</dbReference>
<gene>
    <name evidence="1" type="ORF">OPS25_02980</name>
</gene>
<sequence length="87" mass="9581">MIWFGEWTTPDGWVVTGGSMNTIAYKTIRDLLKKHVYFEPTKAQAQTIRSSKPLQNSKEKASGCLGALVFAVLTPIALITTKALNIL</sequence>
<comment type="caution">
    <text evidence="1">The sequence shown here is derived from an EMBL/GenBank/DDBJ whole genome shotgun (WGS) entry which is preliminary data.</text>
</comment>
<proteinExistence type="predicted"/>
<protein>
    <submittedName>
        <fullName evidence="1">Uncharacterized protein</fullName>
    </submittedName>
</protein>
<evidence type="ECO:0000313" key="1">
    <source>
        <dbReference type="EMBL" id="MCW8107467.1"/>
    </source>
</evidence>
<dbReference type="RefSeq" id="WP_265616176.1">
    <property type="nucleotide sequence ID" value="NZ_JAPFRD010000005.1"/>
</dbReference>
<dbReference type="Proteomes" id="UP001142810">
    <property type="component" value="Unassembled WGS sequence"/>
</dbReference>
<organism evidence="1 2">
    <name type="scientific">Alteromonas aquimaris</name>
    <dbReference type="NCBI Taxonomy" id="2998417"/>
    <lineage>
        <taxon>Bacteria</taxon>
        <taxon>Pseudomonadati</taxon>
        <taxon>Pseudomonadota</taxon>
        <taxon>Gammaproteobacteria</taxon>
        <taxon>Alteromonadales</taxon>
        <taxon>Alteromonadaceae</taxon>
        <taxon>Alteromonas/Salinimonas group</taxon>
        <taxon>Alteromonas</taxon>
    </lineage>
</organism>